<organism evidence="4">
    <name type="scientific">Medicago truncatula</name>
    <name type="common">Barrel medic</name>
    <name type="synonym">Medicago tribuloides</name>
    <dbReference type="NCBI Taxonomy" id="3880"/>
    <lineage>
        <taxon>Eukaryota</taxon>
        <taxon>Viridiplantae</taxon>
        <taxon>Streptophyta</taxon>
        <taxon>Embryophyta</taxon>
        <taxon>Tracheophyta</taxon>
        <taxon>Spermatophyta</taxon>
        <taxon>Magnoliopsida</taxon>
        <taxon>eudicotyledons</taxon>
        <taxon>Gunneridae</taxon>
        <taxon>Pentapetalae</taxon>
        <taxon>rosids</taxon>
        <taxon>fabids</taxon>
        <taxon>Fabales</taxon>
        <taxon>Fabaceae</taxon>
        <taxon>Papilionoideae</taxon>
        <taxon>50 kb inversion clade</taxon>
        <taxon>NPAAA clade</taxon>
        <taxon>Hologalegina</taxon>
        <taxon>IRL clade</taxon>
        <taxon>Trifolieae</taxon>
        <taxon>Medicago</taxon>
    </lineage>
</organism>
<evidence type="ECO:0000259" key="3">
    <source>
        <dbReference type="PROSITE" id="PS50843"/>
    </source>
</evidence>
<dbReference type="Pfam" id="PF01357">
    <property type="entry name" value="Expansin_C"/>
    <property type="match status" value="1"/>
</dbReference>
<dbReference type="Pfam" id="PF03330">
    <property type="entry name" value="DPBB_1"/>
    <property type="match status" value="1"/>
</dbReference>
<dbReference type="PANTHER" id="PTHR31692">
    <property type="entry name" value="EXPANSIN-B3"/>
    <property type="match status" value="1"/>
</dbReference>
<feature type="domain" description="Expansin-like CBD" evidence="3">
    <location>
        <begin position="127"/>
        <end position="197"/>
    </location>
</feature>
<dbReference type="InterPro" id="IPR036908">
    <property type="entry name" value="RlpA-like_sf"/>
</dbReference>
<comment type="caution">
    <text evidence="4">The sequence shown here is derived from an EMBL/GenBank/DDBJ whole genome shotgun (WGS) entry which is preliminary data.</text>
</comment>
<evidence type="ECO:0000313" key="4">
    <source>
        <dbReference type="EMBL" id="RHN60360.1"/>
    </source>
</evidence>
<dbReference type="InterPro" id="IPR036749">
    <property type="entry name" value="Expansin_CBD_sf"/>
</dbReference>
<reference evidence="4" key="1">
    <citation type="journal article" date="2018" name="Nat. Plants">
        <title>Whole-genome landscape of Medicago truncatula symbiotic genes.</title>
        <authorList>
            <person name="Pecrix Y."/>
            <person name="Gamas P."/>
            <person name="Carrere S."/>
        </authorList>
    </citation>
    <scope>NUCLEOTIDE SEQUENCE</scope>
    <source>
        <tissue evidence="4">Leaves</tissue>
    </source>
</reference>
<dbReference type="InterPro" id="IPR009009">
    <property type="entry name" value="RlpA-like_DPBB"/>
</dbReference>
<dbReference type="InterPro" id="IPR007112">
    <property type="entry name" value="Expansin/allergen_DPBB_dom"/>
</dbReference>
<dbReference type="Gene3D" id="2.40.40.10">
    <property type="entry name" value="RlpA-like domain"/>
    <property type="match status" value="1"/>
</dbReference>
<dbReference type="SUPFAM" id="SSF50685">
    <property type="entry name" value="Barwin-like endoglucanases"/>
    <property type="match status" value="1"/>
</dbReference>
<accession>A0A396I429</accession>
<dbReference type="Gramene" id="rna22665">
    <property type="protein sequence ID" value="RHN60360.1"/>
    <property type="gene ID" value="gene22665"/>
</dbReference>
<dbReference type="AlphaFoldDB" id="A0A396I429"/>
<evidence type="ECO:0000256" key="1">
    <source>
        <dbReference type="SAM" id="Phobius"/>
    </source>
</evidence>
<dbReference type="PROSITE" id="PS50843">
    <property type="entry name" value="EXPANSIN_CBD"/>
    <property type="match status" value="1"/>
</dbReference>
<dbReference type="PANTHER" id="PTHR31692:SF56">
    <property type="entry name" value="EXPANSIN-B2-RELATED"/>
    <property type="match status" value="1"/>
</dbReference>
<evidence type="ECO:0000259" key="2">
    <source>
        <dbReference type="PROSITE" id="PS50842"/>
    </source>
</evidence>
<gene>
    <name evidence="4" type="ORF">MtrunA17_Chr4g0024971</name>
</gene>
<proteinExistence type="predicted"/>
<feature type="transmembrane region" description="Helical" evidence="1">
    <location>
        <begin position="75"/>
        <end position="99"/>
    </location>
</feature>
<sequence length="202" mass="22667">MLHFQVKCTENSACSGSPVNVVITDNCPECESAHFDLSGTAFGSLANPNQADNLRNAGKINIRYTRYLGFKPGPYISRVCMCFFFFFISISMTNTTLIIPPIISTCRVACSFGNSIVFTIDNGANPYCFATEIEYENGNGDLVQVELSQSNTWHPMFRSWGSRWAFNTGSPLQTPFSIKLVETLRFQMYTIVFCDILCFLLF</sequence>
<dbReference type="EMBL" id="PSQE01000004">
    <property type="protein sequence ID" value="RHN60360.1"/>
    <property type="molecule type" value="Genomic_DNA"/>
</dbReference>
<dbReference type="SUPFAM" id="SSF49590">
    <property type="entry name" value="PHL pollen allergen"/>
    <property type="match status" value="1"/>
</dbReference>
<dbReference type="GO" id="GO:0009653">
    <property type="term" value="P:anatomical structure morphogenesis"/>
    <property type="evidence" value="ECO:0007669"/>
    <property type="project" value="UniProtKB-ARBA"/>
</dbReference>
<dbReference type="InterPro" id="IPR007117">
    <property type="entry name" value="Expansin_CBD"/>
</dbReference>
<name>A0A396I429_MEDTR</name>
<dbReference type="PROSITE" id="PS50842">
    <property type="entry name" value="EXPANSIN_EG45"/>
    <property type="match status" value="1"/>
</dbReference>
<feature type="domain" description="Expansin-like EG45" evidence="2">
    <location>
        <begin position="4"/>
        <end position="74"/>
    </location>
</feature>
<keyword evidence="1" id="KW-0472">Membrane</keyword>
<keyword evidence="1" id="KW-0812">Transmembrane</keyword>
<protein>
    <submittedName>
        <fullName evidence="4">Putative expansin/Lol pI</fullName>
    </submittedName>
</protein>
<keyword evidence="1" id="KW-1133">Transmembrane helix</keyword>
<dbReference type="Gene3D" id="2.60.40.760">
    <property type="entry name" value="Expansin, cellulose-binding-like domain"/>
    <property type="match status" value="1"/>
</dbReference>
<dbReference type="Proteomes" id="UP000265566">
    <property type="component" value="Chromosome 4"/>
</dbReference>